<dbReference type="AlphaFoldDB" id="A0A1H2LFH7"/>
<dbReference type="RefSeq" id="WP_074853516.1">
    <property type="nucleotide sequence ID" value="NZ_FNLM01000036.1"/>
</dbReference>
<accession>A0A1H2LFH7</accession>
<dbReference type="OrthoDB" id="4380358at2"/>
<name>A0A1H2LFH7_9ACTN</name>
<dbReference type="EMBL" id="FNLM01000036">
    <property type="protein sequence ID" value="SDU79485.1"/>
    <property type="molecule type" value="Genomic_DNA"/>
</dbReference>
<organism evidence="1 2">
    <name type="scientific">Gordonia westfalica</name>
    <dbReference type="NCBI Taxonomy" id="158898"/>
    <lineage>
        <taxon>Bacteria</taxon>
        <taxon>Bacillati</taxon>
        <taxon>Actinomycetota</taxon>
        <taxon>Actinomycetes</taxon>
        <taxon>Mycobacteriales</taxon>
        <taxon>Gordoniaceae</taxon>
        <taxon>Gordonia</taxon>
    </lineage>
</organism>
<protein>
    <recommendedName>
        <fullName evidence="3">DUF3263 domain-containing protein</fullName>
    </recommendedName>
</protein>
<reference evidence="1 2" key="1">
    <citation type="submission" date="2016-10" db="EMBL/GenBank/DDBJ databases">
        <authorList>
            <person name="de Groot N.N."/>
        </authorList>
    </citation>
    <scope>NUCLEOTIDE SEQUENCE [LARGE SCALE GENOMIC DNA]</scope>
    <source>
        <strain evidence="1 2">DSM 44215</strain>
    </source>
</reference>
<gene>
    <name evidence="1" type="ORF">SAMN04488548_136222</name>
</gene>
<proteinExistence type="predicted"/>
<evidence type="ECO:0000313" key="1">
    <source>
        <dbReference type="EMBL" id="SDU79485.1"/>
    </source>
</evidence>
<sequence length="88" mass="9707">MSASESFSAAKPSELVRFALAWAPFEDPVEEIFVTFGISSSVFYERVLEVLTAGGVQLDVGRSAALVQHCRDRLRRKVFDDGRARSVA</sequence>
<evidence type="ECO:0000313" key="2">
    <source>
        <dbReference type="Proteomes" id="UP000183180"/>
    </source>
</evidence>
<dbReference type="STRING" id="158898.SAMN04488548_136222"/>
<evidence type="ECO:0008006" key="3">
    <source>
        <dbReference type="Google" id="ProtNLM"/>
    </source>
</evidence>
<dbReference type="Proteomes" id="UP000183180">
    <property type="component" value="Unassembled WGS sequence"/>
</dbReference>